<dbReference type="EMBL" id="BAABDF010000003">
    <property type="protein sequence ID" value="GAA3858999.1"/>
    <property type="molecule type" value="Genomic_DNA"/>
</dbReference>
<keyword evidence="2" id="KW-1185">Reference proteome</keyword>
<dbReference type="InterPro" id="IPR010626">
    <property type="entry name" value="DUF1217"/>
</dbReference>
<dbReference type="RefSeq" id="WP_344843603.1">
    <property type="nucleotide sequence ID" value="NZ_BAABDF010000003.1"/>
</dbReference>
<dbReference type="Gene3D" id="1.10.3700.10">
    <property type="entry name" value="AGR C 984p-like"/>
    <property type="match status" value="1"/>
</dbReference>
<proteinExistence type="predicted"/>
<sequence length="264" mass="29323">MTYQPVVPLSGYAGWAFLARTETQQRAAFAESKTVQRDTNYFEENIGKVETAADLMADRRLLSVALGAFGLGDDINNKYFIQKVLEDGTLDSDALSNRLTDKRYHAFSEAFGFGNFDVPNTSLSTFAPEITQRYLDQEFEVAIGEQDESLRLALSLDRELGEIAAKDTSDDGRWYTVMGNTPIRTVFETALGLPSSFGALDLDQQLDTFRDKSEQYFETSEVADFADSEKRGELIRLFLLRSDISSANSGMSPAATALSLLSNY</sequence>
<organism evidence="1 2">
    <name type="scientific">Celeribacter arenosi</name>
    <dbReference type="NCBI Taxonomy" id="792649"/>
    <lineage>
        <taxon>Bacteria</taxon>
        <taxon>Pseudomonadati</taxon>
        <taxon>Pseudomonadota</taxon>
        <taxon>Alphaproteobacteria</taxon>
        <taxon>Rhodobacterales</taxon>
        <taxon>Roseobacteraceae</taxon>
        <taxon>Celeribacter</taxon>
    </lineage>
</organism>
<evidence type="ECO:0000313" key="2">
    <source>
        <dbReference type="Proteomes" id="UP001399917"/>
    </source>
</evidence>
<dbReference type="SUPFAM" id="SSF158837">
    <property type="entry name" value="AGR C 984p-like"/>
    <property type="match status" value="1"/>
</dbReference>
<accession>A0ABP7JYA4</accession>
<name>A0ABP7JYA4_9RHOB</name>
<comment type="caution">
    <text evidence="1">The sequence shown here is derived from an EMBL/GenBank/DDBJ whole genome shotgun (WGS) entry which is preliminary data.</text>
</comment>
<gene>
    <name evidence="1" type="ORF">GCM10022404_07280</name>
</gene>
<reference evidence="2" key="1">
    <citation type="journal article" date="2019" name="Int. J. Syst. Evol. Microbiol.">
        <title>The Global Catalogue of Microorganisms (GCM) 10K type strain sequencing project: providing services to taxonomists for standard genome sequencing and annotation.</title>
        <authorList>
            <consortium name="The Broad Institute Genomics Platform"/>
            <consortium name="The Broad Institute Genome Sequencing Center for Infectious Disease"/>
            <person name="Wu L."/>
            <person name="Ma J."/>
        </authorList>
    </citation>
    <scope>NUCLEOTIDE SEQUENCE [LARGE SCALE GENOMIC DNA]</scope>
    <source>
        <strain evidence="2">JCM 17190</strain>
    </source>
</reference>
<dbReference type="Proteomes" id="UP001399917">
    <property type="component" value="Unassembled WGS sequence"/>
</dbReference>
<dbReference type="Pfam" id="PF06748">
    <property type="entry name" value="DUF1217"/>
    <property type="match status" value="1"/>
</dbReference>
<protein>
    <submittedName>
        <fullName evidence="1">DUF1217 domain-containing protein</fullName>
    </submittedName>
</protein>
<evidence type="ECO:0000313" key="1">
    <source>
        <dbReference type="EMBL" id="GAA3858999.1"/>
    </source>
</evidence>
<dbReference type="InterPro" id="IPR023157">
    <property type="entry name" value="AGR-C-984p-like_sf"/>
</dbReference>